<name>A0A225WSF5_9STRA</name>
<gene>
    <name evidence="1" type="ORF">PHMEG_0005666</name>
</gene>
<evidence type="ECO:0000313" key="1">
    <source>
        <dbReference type="EMBL" id="OWZ19989.1"/>
    </source>
</evidence>
<sequence>MQDATEKLEEMIKSTHQLDEILQHLCAEWNGSGEAIGKGGENDSSDVEFEDCEDCASEREVTAEEYFESVRKVFGSSDEYKLQFAPCPLDPRQLAISLDADLAGRFTSCTRDTSFVFTLPRHFGMDGVSTEVPTASSPSDYNMSYPYFLSRLRKQIVGCDHIVPVQCADTAARLAFLLLEEQQRRLLGAISIKFPYNRESIYWVQGNRVCERD</sequence>
<accession>A0A225WSF5</accession>
<dbReference type="STRING" id="4795.A0A225WSF5"/>
<dbReference type="Proteomes" id="UP000198211">
    <property type="component" value="Unassembled WGS sequence"/>
</dbReference>
<protein>
    <submittedName>
        <fullName evidence="1">Uncharacterized protein</fullName>
    </submittedName>
</protein>
<dbReference type="OrthoDB" id="167689at2759"/>
<evidence type="ECO:0000313" key="2">
    <source>
        <dbReference type="Proteomes" id="UP000198211"/>
    </source>
</evidence>
<dbReference type="EMBL" id="NBNE01000374">
    <property type="protein sequence ID" value="OWZ19989.1"/>
    <property type="molecule type" value="Genomic_DNA"/>
</dbReference>
<reference evidence="2" key="1">
    <citation type="submission" date="2017-03" db="EMBL/GenBank/DDBJ databases">
        <title>Phytopthora megakarya and P. palmivora, two closely related causual agents of cacao black pod achieved similar genome size and gene model numbers by different mechanisms.</title>
        <authorList>
            <person name="Ali S."/>
            <person name="Shao J."/>
            <person name="Larry D.J."/>
            <person name="Kronmiller B."/>
            <person name="Shen D."/>
            <person name="Strem M.D."/>
            <person name="Melnick R.L."/>
            <person name="Guiltinan M.J."/>
            <person name="Tyler B.M."/>
            <person name="Meinhardt L.W."/>
            <person name="Bailey B.A."/>
        </authorList>
    </citation>
    <scope>NUCLEOTIDE SEQUENCE [LARGE SCALE GENOMIC DNA]</scope>
    <source>
        <strain evidence="2">zdho120</strain>
    </source>
</reference>
<organism evidence="1 2">
    <name type="scientific">Phytophthora megakarya</name>
    <dbReference type="NCBI Taxonomy" id="4795"/>
    <lineage>
        <taxon>Eukaryota</taxon>
        <taxon>Sar</taxon>
        <taxon>Stramenopiles</taxon>
        <taxon>Oomycota</taxon>
        <taxon>Peronosporomycetes</taxon>
        <taxon>Peronosporales</taxon>
        <taxon>Peronosporaceae</taxon>
        <taxon>Phytophthora</taxon>
    </lineage>
</organism>
<proteinExistence type="predicted"/>
<dbReference type="AlphaFoldDB" id="A0A225WSF5"/>
<comment type="caution">
    <text evidence="1">The sequence shown here is derived from an EMBL/GenBank/DDBJ whole genome shotgun (WGS) entry which is preliminary data.</text>
</comment>
<keyword evidence="2" id="KW-1185">Reference proteome</keyword>